<evidence type="ECO:0000313" key="1">
    <source>
        <dbReference type="EMBL" id="MEV0362126.1"/>
    </source>
</evidence>
<reference evidence="1 2" key="1">
    <citation type="submission" date="2024-06" db="EMBL/GenBank/DDBJ databases">
        <title>The Natural Products Discovery Center: Release of the First 8490 Sequenced Strains for Exploring Actinobacteria Biosynthetic Diversity.</title>
        <authorList>
            <person name="Kalkreuter E."/>
            <person name="Kautsar S.A."/>
            <person name="Yang D."/>
            <person name="Bader C.D."/>
            <person name="Teijaro C.N."/>
            <person name="Fluegel L."/>
            <person name="Davis C.M."/>
            <person name="Simpson J.R."/>
            <person name="Lauterbach L."/>
            <person name="Steele A.D."/>
            <person name="Gui C."/>
            <person name="Meng S."/>
            <person name="Li G."/>
            <person name="Viehrig K."/>
            <person name="Ye F."/>
            <person name="Su P."/>
            <person name="Kiefer A.F."/>
            <person name="Nichols A."/>
            <person name="Cepeda A.J."/>
            <person name="Yan W."/>
            <person name="Fan B."/>
            <person name="Jiang Y."/>
            <person name="Adhikari A."/>
            <person name="Zheng C.-J."/>
            <person name="Schuster L."/>
            <person name="Cowan T.M."/>
            <person name="Smanski M.J."/>
            <person name="Chevrette M.G."/>
            <person name="De Carvalho L.P.S."/>
            <person name="Shen B."/>
        </authorList>
    </citation>
    <scope>NUCLEOTIDE SEQUENCE [LARGE SCALE GENOMIC DNA]</scope>
    <source>
        <strain evidence="1 2">NPDC050671</strain>
    </source>
</reference>
<dbReference type="RefSeq" id="WP_357974081.1">
    <property type="nucleotide sequence ID" value="NZ_JBFAIH010000002.1"/>
</dbReference>
<dbReference type="EMBL" id="JBFAIH010000002">
    <property type="protein sequence ID" value="MEV0362126.1"/>
    <property type="molecule type" value="Genomic_DNA"/>
</dbReference>
<sequence>MDEQQVLAILGIESETSVQQEIQNRYVPDPEAHADFGLIEVWQWAEYSAAAAATGVIGNMVYDAAKTSLTKYVKRLRSRTGQNTDLTEDEAIDFARYVLACAGEPSELWNRSHRQRWAQMTVETESHAQGRLVRFIDSIDTDTAISITGIDGWLNCAVTCEVLVPAGPPDKESVTWRYKTHYEPATGNPNSGPSASARARVREQIRSVRPPEFGAWRDLHTVRIERTPNTAWGAH</sequence>
<name>A0ABV3F362_9NOCA</name>
<organism evidence="1 2">
    <name type="scientific">Nocardia fusca</name>
    <dbReference type="NCBI Taxonomy" id="941183"/>
    <lineage>
        <taxon>Bacteria</taxon>
        <taxon>Bacillati</taxon>
        <taxon>Actinomycetota</taxon>
        <taxon>Actinomycetes</taxon>
        <taxon>Mycobacteriales</taxon>
        <taxon>Nocardiaceae</taxon>
        <taxon>Nocardia</taxon>
    </lineage>
</organism>
<gene>
    <name evidence="1" type="ORF">AB0H72_05415</name>
</gene>
<keyword evidence="2" id="KW-1185">Reference proteome</keyword>
<protein>
    <submittedName>
        <fullName evidence="1">Uncharacterized protein</fullName>
    </submittedName>
</protein>
<proteinExistence type="predicted"/>
<accession>A0ABV3F362</accession>
<dbReference type="Proteomes" id="UP001551658">
    <property type="component" value="Unassembled WGS sequence"/>
</dbReference>
<evidence type="ECO:0000313" key="2">
    <source>
        <dbReference type="Proteomes" id="UP001551658"/>
    </source>
</evidence>
<comment type="caution">
    <text evidence="1">The sequence shown here is derived from an EMBL/GenBank/DDBJ whole genome shotgun (WGS) entry which is preliminary data.</text>
</comment>